<name>A0A2I0HZI2_PUNGR</name>
<gene>
    <name evidence="2" type="ORF">CRG98_042454</name>
</gene>
<evidence type="ECO:0000256" key="1">
    <source>
        <dbReference type="SAM" id="MobiDB-lite"/>
    </source>
</evidence>
<dbReference type="Proteomes" id="UP000233551">
    <property type="component" value="Unassembled WGS sequence"/>
</dbReference>
<keyword evidence="3" id="KW-1185">Reference proteome</keyword>
<evidence type="ECO:0000313" key="3">
    <source>
        <dbReference type="Proteomes" id="UP000233551"/>
    </source>
</evidence>
<dbReference type="AlphaFoldDB" id="A0A2I0HZI2"/>
<reference evidence="2 3" key="1">
    <citation type="submission" date="2017-11" db="EMBL/GenBank/DDBJ databases">
        <title>De-novo sequencing of pomegranate (Punica granatum L.) genome.</title>
        <authorList>
            <person name="Akparov Z."/>
            <person name="Amiraslanov A."/>
            <person name="Hajiyeva S."/>
            <person name="Abbasov M."/>
            <person name="Kaur K."/>
            <person name="Hamwieh A."/>
            <person name="Solovyev V."/>
            <person name="Salamov A."/>
            <person name="Braich B."/>
            <person name="Kosarev P."/>
            <person name="Mahmoud A."/>
            <person name="Hajiyev E."/>
            <person name="Babayeva S."/>
            <person name="Izzatullayeva V."/>
            <person name="Mammadov A."/>
            <person name="Mammadov A."/>
            <person name="Sharifova S."/>
            <person name="Ojaghi J."/>
            <person name="Eynullazada K."/>
            <person name="Bayramov B."/>
            <person name="Abdulazimova A."/>
            <person name="Shahmuradov I."/>
        </authorList>
    </citation>
    <scope>NUCLEOTIDE SEQUENCE [LARGE SCALE GENOMIC DNA]</scope>
    <source>
        <strain evidence="3">cv. AG2017</strain>
        <tissue evidence="2">Leaf</tissue>
    </source>
</reference>
<protein>
    <submittedName>
        <fullName evidence="2">Uncharacterized protein</fullName>
    </submittedName>
</protein>
<accession>A0A2I0HZI2</accession>
<feature type="compositionally biased region" description="Basic and acidic residues" evidence="1">
    <location>
        <begin position="1"/>
        <end position="13"/>
    </location>
</feature>
<dbReference type="EMBL" id="PGOL01004548">
    <property type="protein sequence ID" value="PKI37119.1"/>
    <property type="molecule type" value="Genomic_DNA"/>
</dbReference>
<evidence type="ECO:0000313" key="2">
    <source>
        <dbReference type="EMBL" id="PKI37119.1"/>
    </source>
</evidence>
<sequence>MAEKSESRPEPRLRKTTSQGCWAPTNLANKLNKDRDGRVWHGKTLLRGKHVKEKTDRQLDLFENLDIDYGGGRGQTTMILSKAKIAPNCAPPVGPGYYDEPPWALKSLRLTLSVVVVVSGRQ</sequence>
<proteinExistence type="predicted"/>
<comment type="caution">
    <text evidence="2">The sequence shown here is derived from an EMBL/GenBank/DDBJ whole genome shotgun (WGS) entry which is preliminary data.</text>
</comment>
<feature type="region of interest" description="Disordered" evidence="1">
    <location>
        <begin position="1"/>
        <end position="29"/>
    </location>
</feature>
<organism evidence="2 3">
    <name type="scientific">Punica granatum</name>
    <name type="common">Pomegranate</name>
    <dbReference type="NCBI Taxonomy" id="22663"/>
    <lineage>
        <taxon>Eukaryota</taxon>
        <taxon>Viridiplantae</taxon>
        <taxon>Streptophyta</taxon>
        <taxon>Embryophyta</taxon>
        <taxon>Tracheophyta</taxon>
        <taxon>Spermatophyta</taxon>
        <taxon>Magnoliopsida</taxon>
        <taxon>eudicotyledons</taxon>
        <taxon>Gunneridae</taxon>
        <taxon>Pentapetalae</taxon>
        <taxon>rosids</taxon>
        <taxon>malvids</taxon>
        <taxon>Myrtales</taxon>
        <taxon>Lythraceae</taxon>
        <taxon>Punica</taxon>
    </lineage>
</organism>